<dbReference type="EMBL" id="CAJJDM010000116">
    <property type="protein sequence ID" value="CAD8100669.1"/>
    <property type="molecule type" value="Genomic_DNA"/>
</dbReference>
<comment type="catalytic activity">
    <reaction evidence="1">
        <text>O-phospho-L-seryl-[protein] + H2O = L-seryl-[protein] + phosphate</text>
        <dbReference type="Rhea" id="RHEA:20629"/>
        <dbReference type="Rhea" id="RHEA-COMP:9863"/>
        <dbReference type="Rhea" id="RHEA-COMP:11604"/>
        <dbReference type="ChEBI" id="CHEBI:15377"/>
        <dbReference type="ChEBI" id="CHEBI:29999"/>
        <dbReference type="ChEBI" id="CHEBI:43474"/>
        <dbReference type="ChEBI" id="CHEBI:83421"/>
        <dbReference type="EC" id="3.1.3.16"/>
    </reaction>
</comment>
<keyword evidence="1" id="KW-0904">Protein phosphatase</keyword>
<comment type="catalytic activity">
    <reaction evidence="1">
        <text>O-phospho-L-threonyl-[protein] + H2O = L-threonyl-[protein] + phosphate</text>
        <dbReference type="Rhea" id="RHEA:47004"/>
        <dbReference type="Rhea" id="RHEA-COMP:11060"/>
        <dbReference type="Rhea" id="RHEA-COMP:11605"/>
        <dbReference type="ChEBI" id="CHEBI:15377"/>
        <dbReference type="ChEBI" id="CHEBI:30013"/>
        <dbReference type="ChEBI" id="CHEBI:43474"/>
        <dbReference type="ChEBI" id="CHEBI:61977"/>
        <dbReference type="EC" id="3.1.3.16"/>
    </reaction>
</comment>
<dbReference type="GO" id="GO:0046872">
    <property type="term" value="F:metal ion binding"/>
    <property type="evidence" value="ECO:0007669"/>
    <property type="project" value="UniProtKB-UniRule"/>
</dbReference>
<dbReference type="InterPro" id="IPR039123">
    <property type="entry name" value="PPTC7"/>
</dbReference>
<reference evidence="3" key="1">
    <citation type="submission" date="2021-01" db="EMBL/GenBank/DDBJ databases">
        <authorList>
            <consortium name="Genoscope - CEA"/>
            <person name="William W."/>
        </authorList>
    </citation>
    <scope>NUCLEOTIDE SEQUENCE</scope>
</reference>
<dbReference type="PROSITE" id="PS51746">
    <property type="entry name" value="PPM_2"/>
    <property type="match status" value="1"/>
</dbReference>
<dbReference type="GO" id="GO:0004722">
    <property type="term" value="F:protein serine/threonine phosphatase activity"/>
    <property type="evidence" value="ECO:0007669"/>
    <property type="project" value="UniProtKB-EC"/>
</dbReference>
<dbReference type="SMART" id="SM00331">
    <property type="entry name" value="PP2C_SIG"/>
    <property type="match status" value="1"/>
</dbReference>
<dbReference type="InterPro" id="IPR001932">
    <property type="entry name" value="PPM-type_phosphatase-like_dom"/>
</dbReference>
<protein>
    <recommendedName>
        <fullName evidence="1">Protein phosphatase</fullName>
        <ecNumber evidence="1">3.1.3.16</ecNumber>
    </recommendedName>
</protein>
<evidence type="ECO:0000313" key="4">
    <source>
        <dbReference type="Proteomes" id="UP000688137"/>
    </source>
</evidence>
<comment type="cofactor">
    <cofactor evidence="1">
        <name>Mn(2+)</name>
        <dbReference type="ChEBI" id="CHEBI:29035"/>
    </cofactor>
</comment>
<keyword evidence="4" id="KW-1185">Reference proteome</keyword>
<dbReference type="SMART" id="SM00332">
    <property type="entry name" value="PP2Cc"/>
    <property type="match status" value="1"/>
</dbReference>
<dbReference type="AlphaFoldDB" id="A0A8S1PCD6"/>
<comment type="similarity">
    <text evidence="1">Belongs to the PP2C family.</text>
</comment>
<keyword evidence="1" id="KW-0479">Metal-binding</keyword>
<organism evidence="3 4">
    <name type="scientific">Paramecium primaurelia</name>
    <dbReference type="NCBI Taxonomy" id="5886"/>
    <lineage>
        <taxon>Eukaryota</taxon>
        <taxon>Sar</taxon>
        <taxon>Alveolata</taxon>
        <taxon>Ciliophora</taxon>
        <taxon>Intramacronucleata</taxon>
        <taxon>Oligohymenophorea</taxon>
        <taxon>Peniculida</taxon>
        <taxon>Parameciidae</taxon>
        <taxon>Paramecium</taxon>
    </lineage>
</organism>
<evidence type="ECO:0000256" key="1">
    <source>
        <dbReference type="RuleBase" id="RU366020"/>
    </source>
</evidence>
<proteinExistence type="inferred from homology"/>
<keyword evidence="1" id="KW-0460">Magnesium</keyword>
<dbReference type="PANTHER" id="PTHR12320">
    <property type="entry name" value="PROTEIN PHOSPHATASE 2C"/>
    <property type="match status" value="1"/>
</dbReference>
<dbReference type="OMA" id="ANTIAWM"/>
<sequence>MRPSLNYLRQLRNQIVWSASAIGLTTLTQTNFCTTKEYYFNYGSHMIPHPEKVHKGGEDALFADKKILVVADGVGGWADLGIDPGLYSKELCKKLEEAFKQNPEDLKNPKKYIIAAHKVTKAKGSTTVCVVSINQGDLRSSLVGDSGYAIYRKIDDKYQLNFKSTEQQKSFNFPYQIGSEGDNPNVATDETHKIQVGDLVVLGTDGLFDNMSAQQIQVVIEDVTKTEPNNPQALAKSIANYAYRLSLDPKYNSPFAQHAKQSRLRYMGGKSDDITVIVAFINEQ</sequence>
<feature type="domain" description="PPM-type phosphatase" evidence="2">
    <location>
        <begin position="44"/>
        <end position="281"/>
    </location>
</feature>
<evidence type="ECO:0000313" key="3">
    <source>
        <dbReference type="EMBL" id="CAD8100669.1"/>
    </source>
</evidence>
<keyword evidence="1" id="KW-0464">Manganese</keyword>
<dbReference type="PANTHER" id="PTHR12320:SF1">
    <property type="entry name" value="PROTEIN PHOSPHATASE PTC7 HOMOLOG"/>
    <property type="match status" value="1"/>
</dbReference>
<keyword evidence="1" id="KW-0378">Hydrolase</keyword>
<name>A0A8S1PCD6_PARPR</name>
<dbReference type="Proteomes" id="UP000688137">
    <property type="component" value="Unassembled WGS sequence"/>
</dbReference>
<gene>
    <name evidence="3" type="ORF">PPRIM_AZ9-3.1.T1130039</name>
</gene>
<accession>A0A8S1PCD6</accession>
<evidence type="ECO:0000259" key="2">
    <source>
        <dbReference type="PROSITE" id="PS51746"/>
    </source>
</evidence>
<comment type="caution">
    <text evidence="3">The sequence shown here is derived from an EMBL/GenBank/DDBJ whole genome shotgun (WGS) entry which is preliminary data.</text>
</comment>
<comment type="cofactor">
    <cofactor evidence="1">
        <name>Mg(2+)</name>
        <dbReference type="ChEBI" id="CHEBI:18420"/>
    </cofactor>
</comment>
<dbReference type="EC" id="3.1.3.16" evidence="1"/>